<evidence type="ECO:0000256" key="1">
    <source>
        <dbReference type="ARBA" id="ARBA00038357"/>
    </source>
</evidence>
<evidence type="ECO:0000259" key="3">
    <source>
        <dbReference type="SMART" id="SM01117"/>
    </source>
</evidence>
<accession>A0AAV0UR86</accession>
<evidence type="ECO:0000256" key="2">
    <source>
        <dbReference type="SAM" id="SignalP"/>
    </source>
</evidence>
<keyword evidence="2" id="KW-0732">Signal</keyword>
<proteinExistence type="inferred from homology"/>
<keyword evidence="6" id="KW-1185">Reference proteome</keyword>
<dbReference type="PANTHER" id="PTHR10281">
    <property type="entry name" value="MEMBRANE-ASSOCIATED PROGESTERONE RECEPTOR COMPONENT-RELATED"/>
    <property type="match status" value="1"/>
</dbReference>
<dbReference type="GO" id="GO:0012505">
    <property type="term" value="C:endomembrane system"/>
    <property type="evidence" value="ECO:0007669"/>
    <property type="project" value="TreeGrafter"/>
</dbReference>
<evidence type="ECO:0000313" key="6">
    <source>
        <dbReference type="Proteomes" id="UP001162031"/>
    </source>
</evidence>
<dbReference type="InterPro" id="IPR050577">
    <property type="entry name" value="MAPR/NEUFC/NENF-like"/>
</dbReference>
<gene>
    <name evidence="4" type="ORF">HBR001_LOCUS3311</name>
    <name evidence="5" type="ORF">HBR001_LOCUS7806</name>
</gene>
<dbReference type="PANTHER" id="PTHR10281:SF76">
    <property type="entry name" value="CALCUTTA CUP-RELATED"/>
    <property type="match status" value="1"/>
</dbReference>
<reference evidence="5" key="1">
    <citation type="submission" date="2022-12" db="EMBL/GenBank/DDBJ databases">
        <authorList>
            <person name="Webb A."/>
        </authorList>
    </citation>
    <scope>NUCLEOTIDE SEQUENCE</scope>
    <source>
        <strain evidence="5">Hp1</strain>
    </source>
</reference>
<dbReference type="SMART" id="SM01117">
    <property type="entry name" value="Cyt-b5"/>
    <property type="match status" value="1"/>
</dbReference>
<comment type="similarity">
    <text evidence="1">Belongs to the cytochrome b5 family. MAPR subfamily.</text>
</comment>
<evidence type="ECO:0000313" key="4">
    <source>
        <dbReference type="EMBL" id="CAI5724235.1"/>
    </source>
</evidence>
<organism evidence="5 6">
    <name type="scientific">Hyaloperonospora brassicae</name>
    <name type="common">Brassica downy mildew</name>
    <name type="synonym">Peronospora brassicae</name>
    <dbReference type="NCBI Taxonomy" id="162125"/>
    <lineage>
        <taxon>Eukaryota</taxon>
        <taxon>Sar</taxon>
        <taxon>Stramenopiles</taxon>
        <taxon>Oomycota</taxon>
        <taxon>Peronosporomycetes</taxon>
        <taxon>Peronosporales</taxon>
        <taxon>Peronosporaceae</taxon>
        <taxon>Hyaloperonospora</taxon>
    </lineage>
</organism>
<evidence type="ECO:0000313" key="5">
    <source>
        <dbReference type="EMBL" id="CAI5739385.1"/>
    </source>
</evidence>
<dbReference type="Gene3D" id="3.10.120.10">
    <property type="entry name" value="Cytochrome b5-like heme/steroid binding domain"/>
    <property type="match status" value="1"/>
</dbReference>
<dbReference type="EMBL" id="CANTFL010000550">
    <property type="protein sequence ID" value="CAI5724235.1"/>
    <property type="molecule type" value="Genomic_DNA"/>
</dbReference>
<feature type="domain" description="Cytochrome b5 heme-binding" evidence="3">
    <location>
        <begin position="64"/>
        <end position="160"/>
    </location>
</feature>
<dbReference type="AlphaFoldDB" id="A0AAV0UR86"/>
<dbReference type="EMBL" id="CANTFL010001420">
    <property type="protein sequence ID" value="CAI5739385.1"/>
    <property type="molecule type" value="Genomic_DNA"/>
</dbReference>
<dbReference type="SUPFAM" id="SSF55856">
    <property type="entry name" value="Cytochrome b5-like heme/steroid binding domain"/>
    <property type="match status" value="1"/>
</dbReference>
<feature type="signal peptide" evidence="2">
    <location>
        <begin position="1"/>
        <end position="28"/>
    </location>
</feature>
<sequence>MARSKRVFVFGAALVVALLALLWPQIEQYLVTSGYKCPYPFSALLRDKSAENEAVAHAEGLPTYTLDQLRLYDGSDSDKPLLLAVGGKVVDVTSGANFYAKGQSYNIFAGKACTRALALGSLKPDDLNDDVSDFNENQKQELAVTKAFYYKKYPIVRVPVIG</sequence>
<feature type="chain" id="PRO_5044713922" description="Cytochrome b5 heme-binding domain-containing protein" evidence="2">
    <location>
        <begin position="29"/>
        <end position="162"/>
    </location>
</feature>
<dbReference type="GO" id="GO:0016020">
    <property type="term" value="C:membrane"/>
    <property type="evidence" value="ECO:0007669"/>
    <property type="project" value="TreeGrafter"/>
</dbReference>
<dbReference type="Proteomes" id="UP001162031">
    <property type="component" value="Unassembled WGS sequence"/>
</dbReference>
<dbReference type="InterPro" id="IPR001199">
    <property type="entry name" value="Cyt_B5-like_heme/steroid-bd"/>
</dbReference>
<protein>
    <recommendedName>
        <fullName evidence="3">Cytochrome b5 heme-binding domain-containing protein</fullName>
    </recommendedName>
</protein>
<name>A0AAV0UR86_HYABA</name>
<comment type="caution">
    <text evidence="5">The sequence shown here is derived from an EMBL/GenBank/DDBJ whole genome shotgun (WGS) entry which is preliminary data.</text>
</comment>
<dbReference type="InterPro" id="IPR036400">
    <property type="entry name" value="Cyt_B5-like_heme/steroid_sf"/>
</dbReference>